<name>A0ACC1MPA2_9HYPO</name>
<evidence type="ECO:0000313" key="1">
    <source>
        <dbReference type="EMBL" id="KAJ2968096.1"/>
    </source>
</evidence>
<comment type="caution">
    <text evidence="1">The sequence shown here is derived from an EMBL/GenBank/DDBJ whole genome shotgun (WGS) entry which is preliminary data.</text>
</comment>
<gene>
    <name evidence="1" type="ORF">NQ176_g9344</name>
</gene>
<evidence type="ECO:0000313" key="2">
    <source>
        <dbReference type="Proteomes" id="UP001143910"/>
    </source>
</evidence>
<protein>
    <submittedName>
        <fullName evidence="1">Uncharacterized protein</fullName>
    </submittedName>
</protein>
<organism evidence="1 2">
    <name type="scientific">Zarea fungicola</name>
    <dbReference type="NCBI Taxonomy" id="93591"/>
    <lineage>
        <taxon>Eukaryota</taxon>
        <taxon>Fungi</taxon>
        <taxon>Dikarya</taxon>
        <taxon>Ascomycota</taxon>
        <taxon>Pezizomycotina</taxon>
        <taxon>Sordariomycetes</taxon>
        <taxon>Hypocreomycetidae</taxon>
        <taxon>Hypocreales</taxon>
        <taxon>Cordycipitaceae</taxon>
        <taxon>Zarea</taxon>
    </lineage>
</organism>
<keyword evidence="2" id="KW-1185">Reference proteome</keyword>
<dbReference type="EMBL" id="JANJQO010002098">
    <property type="protein sequence ID" value="KAJ2968096.1"/>
    <property type="molecule type" value="Genomic_DNA"/>
</dbReference>
<reference evidence="1" key="1">
    <citation type="submission" date="2022-08" db="EMBL/GenBank/DDBJ databases">
        <title>Genome Sequence of Lecanicillium fungicola.</title>
        <authorList>
            <person name="Buettner E."/>
        </authorList>
    </citation>
    <scope>NUCLEOTIDE SEQUENCE</scope>
    <source>
        <strain evidence="1">Babe33</strain>
    </source>
</reference>
<proteinExistence type="predicted"/>
<accession>A0ACC1MPA2</accession>
<dbReference type="Proteomes" id="UP001143910">
    <property type="component" value="Unassembled WGS sequence"/>
</dbReference>
<sequence>MTRVYGTSHVCSSCLQPGILGWVYQCTQDTEGILDDAIAHGDLECYDHIGLAMIAHMNKQRSVLPTAKDKFSLLDQISPEQMANYRPEQIATLLRQKEKVRAMIQRERMNQNGASLLAHEGILDLAEPLPSPYEYRKLPTCVDRAYLSLDGVAKGILPPTAVTGFGFYAISGRPVTDARIVRNIGQHHLPAPTCTQDSPPRMSWLNSSLCLMDLLERQIACGSDLLTGTEDMADEMSNCSMMVEKVACASGRLTHSPPCNNLEDLQTPGEPSSLYVSSPESAFDSDASPLFDIPQPTTLNLHSHSDTETSYSNLGLAGGASSGNGFDSGISDIITAA</sequence>